<proteinExistence type="predicted"/>
<feature type="transmembrane region" description="Helical" evidence="1">
    <location>
        <begin position="12"/>
        <end position="31"/>
    </location>
</feature>
<accession>A0A846RY14</accession>
<dbReference type="InterPro" id="IPR009936">
    <property type="entry name" value="DUF1468"/>
</dbReference>
<feature type="transmembrane region" description="Helical" evidence="1">
    <location>
        <begin position="148"/>
        <end position="168"/>
    </location>
</feature>
<keyword evidence="1" id="KW-0472">Membrane</keyword>
<comment type="caution">
    <text evidence="3">The sequence shown here is derived from an EMBL/GenBank/DDBJ whole genome shotgun (WGS) entry which is preliminary data.</text>
</comment>
<keyword evidence="1" id="KW-0812">Transmembrane</keyword>
<evidence type="ECO:0000313" key="3">
    <source>
        <dbReference type="EMBL" id="NJC56325.1"/>
    </source>
</evidence>
<name>A0A846RY14_9MICO</name>
<dbReference type="Pfam" id="PF07331">
    <property type="entry name" value="TctB"/>
    <property type="match status" value="1"/>
</dbReference>
<sequence length="178" mass="18427">MTQNRLSGASFPLLTLLLGVAVYLTVGLVAMEVPDSAAVPGPRFFPTIITVIAYAISAVVAVQSVRQLIADRRSMAHTEAAGSEEAVGSESVSEPSEAGVNWRMVVIVIASFLAFILLLDILGWLLSAAILVFGVATGLGAKSMFSSAFIALTMSAIVQLAFVGGLGLPLPAGFLGEF</sequence>
<dbReference type="AlphaFoldDB" id="A0A846RY14"/>
<keyword evidence="4" id="KW-1185">Reference proteome</keyword>
<organism evidence="3 4">
    <name type="scientific">Brevibacterium marinum</name>
    <dbReference type="NCBI Taxonomy" id="418643"/>
    <lineage>
        <taxon>Bacteria</taxon>
        <taxon>Bacillati</taxon>
        <taxon>Actinomycetota</taxon>
        <taxon>Actinomycetes</taxon>
        <taxon>Micrococcales</taxon>
        <taxon>Brevibacteriaceae</taxon>
        <taxon>Brevibacterium</taxon>
    </lineage>
</organism>
<evidence type="ECO:0000256" key="1">
    <source>
        <dbReference type="SAM" id="Phobius"/>
    </source>
</evidence>
<dbReference type="RefSeq" id="WP_167950217.1">
    <property type="nucleotide sequence ID" value="NZ_BAAAPQ010000026.1"/>
</dbReference>
<evidence type="ECO:0000259" key="2">
    <source>
        <dbReference type="Pfam" id="PF07331"/>
    </source>
</evidence>
<feature type="domain" description="DUF1468" evidence="2">
    <location>
        <begin position="14"/>
        <end position="171"/>
    </location>
</feature>
<feature type="transmembrane region" description="Helical" evidence="1">
    <location>
        <begin position="43"/>
        <end position="65"/>
    </location>
</feature>
<protein>
    <submittedName>
        <fullName evidence="3">Putative tricarboxylic transport membrane protein</fullName>
    </submittedName>
</protein>
<keyword evidence="1" id="KW-1133">Transmembrane helix</keyword>
<dbReference type="EMBL" id="JAATJN010000001">
    <property type="protein sequence ID" value="NJC56325.1"/>
    <property type="molecule type" value="Genomic_DNA"/>
</dbReference>
<reference evidence="3 4" key="1">
    <citation type="submission" date="2020-03" db="EMBL/GenBank/DDBJ databases">
        <title>Sequencing the genomes of 1000 actinobacteria strains.</title>
        <authorList>
            <person name="Klenk H.-P."/>
        </authorList>
    </citation>
    <scope>NUCLEOTIDE SEQUENCE [LARGE SCALE GENOMIC DNA]</scope>
    <source>
        <strain evidence="3 4">DSM 18964</strain>
    </source>
</reference>
<evidence type="ECO:0000313" key="4">
    <source>
        <dbReference type="Proteomes" id="UP000576792"/>
    </source>
</evidence>
<dbReference type="Proteomes" id="UP000576792">
    <property type="component" value="Unassembled WGS sequence"/>
</dbReference>
<gene>
    <name evidence="3" type="ORF">BKA07_001360</name>
</gene>